<evidence type="ECO:0000256" key="1">
    <source>
        <dbReference type="SAM" id="SignalP"/>
    </source>
</evidence>
<protein>
    <recommendedName>
        <fullName evidence="4">Sporulation and spore germination</fullName>
    </recommendedName>
</protein>
<dbReference type="AlphaFoldDB" id="A0A1G9WPS0"/>
<evidence type="ECO:0000313" key="2">
    <source>
        <dbReference type="EMBL" id="SDM86522.1"/>
    </source>
</evidence>
<feature type="chain" id="PRO_5011592298" description="Sporulation and spore germination" evidence="1">
    <location>
        <begin position="32"/>
        <end position="296"/>
    </location>
</feature>
<feature type="non-terminal residue" evidence="2">
    <location>
        <position position="296"/>
    </location>
</feature>
<dbReference type="EMBL" id="FNDJ01000068">
    <property type="protein sequence ID" value="SDM86522.1"/>
    <property type="molecule type" value="Genomic_DNA"/>
</dbReference>
<keyword evidence="1" id="KW-0732">Signal</keyword>
<feature type="signal peptide" evidence="1">
    <location>
        <begin position="1"/>
        <end position="31"/>
    </location>
</feature>
<keyword evidence="3" id="KW-1185">Reference proteome</keyword>
<gene>
    <name evidence="2" type="ORF">SAMN05421869_1681</name>
</gene>
<evidence type="ECO:0000313" key="3">
    <source>
        <dbReference type="Proteomes" id="UP000199202"/>
    </source>
</evidence>
<evidence type="ECO:0008006" key="4">
    <source>
        <dbReference type="Google" id="ProtNLM"/>
    </source>
</evidence>
<proteinExistence type="predicted"/>
<sequence length="296" mass="31980">MFRALVRRASITATVVIIASGLSATAFPALADPRPAPTAASDVEADYQVAPCDPDGTTATDAALANQLNSSLNKKMRGYMSAYRVSCARMVIKAVHDRGLDPRAAVIAITTTIVESSIENISEEVDFDSLGLFQQREAWGEVPDRLNPTWATNAFLNKMIRLYPNNSWRTAPVGEVAQAVQVSAFPDRYQVQAGDAQIIVNTILPHISVPRGRVSVYGVQPDGRLTYAAIDAATGRRTHGNVVSTATLGFTPKAMATLNFNTLLITEDGPEGRLYRVDVITNNTSLSFHPPVHLED</sequence>
<reference evidence="2 3" key="1">
    <citation type="submission" date="2016-10" db="EMBL/GenBank/DDBJ databases">
        <authorList>
            <person name="de Groot N.N."/>
        </authorList>
    </citation>
    <scope>NUCLEOTIDE SEQUENCE [LARGE SCALE GENOMIC DNA]</scope>
    <source>
        <strain evidence="2 3">CGMCC 4.6533</strain>
    </source>
</reference>
<dbReference type="Proteomes" id="UP000199202">
    <property type="component" value="Unassembled WGS sequence"/>
</dbReference>
<accession>A0A1G9WPS0</accession>
<dbReference type="RefSeq" id="WP_218136471.1">
    <property type="nucleotide sequence ID" value="NZ_FNDJ01000068.1"/>
</dbReference>
<organism evidence="2 3">
    <name type="scientific">Nonomuraea jiangxiensis</name>
    <dbReference type="NCBI Taxonomy" id="633440"/>
    <lineage>
        <taxon>Bacteria</taxon>
        <taxon>Bacillati</taxon>
        <taxon>Actinomycetota</taxon>
        <taxon>Actinomycetes</taxon>
        <taxon>Streptosporangiales</taxon>
        <taxon>Streptosporangiaceae</taxon>
        <taxon>Nonomuraea</taxon>
    </lineage>
</organism>
<dbReference type="STRING" id="633440.SAMN05421869_1681"/>
<name>A0A1G9WPS0_9ACTN</name>